<keyword evidence="8" id="KW-1185">Reference proteome</keyword>
<organism evidence="7 8">
    <name type="scientific">Muricoccus nepalensis</name>
    <dbReference type="NCBI Taxonomy" id="1854500"/>
    <lineage>
        <taxon>Bacteria</taxon>
        <taxon>Pseudomonadati</taxon>
        <taxon>Pseudomonadota</taxon>
        <taxon>Alphaproteobacteria</taxon>
        <taxon>Acetobacterales</taxon>
        <taxon>Roseomonadaceae</taxon>
        <taxon>Muricoccus</taxon>
    </lineage>
</organism>
<feature type="transmembrane region" description="Helical" evidence="6">
    <location>
        <begin position="92"/>
        <end position="109"/>
    </location>
</feature>
<dbReference type="SUPFAM" id="SSF103481">
    <property type="entry name" value="Multidrug resistance efflux transporter EmrE"/>
    <property type="match status" value="1"/>
</dbReference>
<evidence type="ECO:0000256" key="2">
    <source>
        <dbReference type="ARBA" id="ARBA00022475"/>
    </source>
</evidence>
<name>A0A502FQY4_9PROT</name>
<comment type="subcellular location">
    <subcellularLocation>
        <location evidence="1">Cell membrane</location>
        <topology evidence="1">Multi-pass membrane protein</topology>
    </subcellularLocation>
</comment>
<evidence type="ECO:0000256" key="6">
    <source>
        <dbReference type="SAM" id="Phobius"/>
    </source>
</evidence>
<keyword evidence="2" id="KW-1003">Cell membrane</keyword>
<evidence type="ECO:0000256" key="1">
    <source>
        <dbReference type="ARBA" id="ARBA00004651"/>
    </source>
</evidence>
<dbReference type="InterPro" id="IPR000390">
    <property type="entry name" value="Small_drug/metabolite_transptr"/>
</dbReference>
<sequence length="111" mass="11170">MSAHWLSLALAIATSLAGQVLLKSGATAEGGFLAQLFRPQTVVGLGLYGGAALLYIVALRRIPMSVALPCTAASYVVAVMIGHFAFGEALGAQKIAAVALISLGVAMLASA</sequence>
<dbReference type="OrthoDB" id="583124at2"/>
<dbReference type="GO" id="GO:0005886">
    <property type="term" value="C:plasma membrane"/>
    <property type="evidence" value="ECO:0007669"/>
    <property type="project" value="UniProtKB-SubCell"/>
</dbReference>
<proteinExistence type="predicted"/>
<comment type="caution">
    <text evidence="7">The sequence shown here is derived from an EMBL/GenBank/DDBJ whole genome shotgun (WGS) entry which is preliminary data.</text>
</comment>
<dbReference type="RefSeq" id="WP_140885532.1">
    <property type="nucleotide sequence ID" value="NZ_RCZP01000025.1"/>
</dbReference>
<dbReference type="Proteomes" id="UP000317078">
    <property type="component" value="Unassembled WGS sequence"/>
</dbReference>
<dbReference type="GO" id="GO:0022857">
    <property type="term" value="F:transmembrane transporter activity"/>
    <property type="evidence" value="ECO:0007669"/>
    <property type="project" value="InterPro"/>
</dbReference>
<keyword evidence="5 6" id="KW-0472">Membrane</keyword>
<keyword evidence="4 6" id="KW-1133">Transmembrane helix</keyword>
<keyword evidence="3 6" id="KW-0812">Transmembrane</keyword>
<gene>
    <name evidence="7" type="ORF">EAH89_20155</name>
</gene>
<dbReference type="AlphaFoldDB" id="A0A502FQY4"/>
<dbReference type="Gene3D" id="1.10.3730.20">
    <property type="match status" value="1"/>
</dbReference>
<feature type="transmembrane region" description="Helical" evidence="6">
    <location>
        <begin position="41"/>
        <end position="59"/>
    </location>
</feature>
<evidence type="ECO:0000256" key="3">
    <source>
        <dbReference type="ARBA" id="ARBA00022692"/>
    </source>
</evidence>
<dbReference type="PANTHER" id="PTHR30561">
    <property type="entry name" value="SMR FAMILY PROTON-DEPENDENT DRUG EFFLUX TRANSPORTER SUGE"/>
    <property type="match status" value="1"/>
</dbReference>
<dbReference type="PANTHER" id="PTHR30561:SF9">
    <property type="entry name" value="4-AMINO-4-DEOXY-L-ARABINOSE-PHOSPHOUNDECAPRENOL FLIPPASE SUBUNIT ARNF-RELATED"/>
    <property type="match status" value="1"/>
</dbReference>
<evidence type="ECO:0000313" key="8">
    <source>
        <dbReference type="Proteomes" id="UP000317078"/>
    </source>
</evidence>
<protein>
    <submittedName>
        <fullName evidence="7">Multidrug transporter</fullName>
    </submittedName>
</protein>
<feature type="transmembrane region" description="Helical" evidence="6">
    <location>
        <begin position="66"/>
        <end position="86"/>
    </location>
</feature>
<accession>A0A502FQY4</accession>
<reference evidence="7 8" key="1">
    <citation type="journal article" date="2019" name="Environ. Microbiol.">
        <title>Species interactions and distinct microbial communities in high Arctic permafrost affected cryosols are associated with the CH4 and CO2 gas fluxes.</title>
        <authorList>
            <person name="Altshuler I."/>
            <person name="Hamel J."/>
            <person name="Turney S."/>
            <person name="Magnuson E."/>
            <person name="Levesque R."/>
            <person name="Greer C."/>
            <person name="Whyte L.G."/>
        </authorList>
    </citation>
    <scope>NUCLEOTIDE SEQUENCE [LARGE SCALE GENOMIC DNA]</scope>
    <source>
        <strain evidence="7 8">S9.3B</strain>
    </source>
</reference>
<evidence type="ECO:0000256" key="4">
    <source>
        <dbReference type="ARBA" id="ARBA00022989"/>
    </source>
</evidence>
<dbReference type="InterPro" id="IPR037185">
    <property type="entry name" value="EmrE-like"/>
</dbReference>
<evidence type="ECO:0000313" key="7">
    <source>
        <dbReference type="EMBL" id="TPG51556.1"/>
    </source>
</evidence>
<dbReference type="EMBL" id="RCZP01000025">
    <property type="protein sequence ID" value="TPG51556.1"/>
    <property type="molecule type" value="Genomic_DNA"/>
</dbReference>
<evidence type="ECO:0000256" key="5">
    <source>
        <dbReference type="ARBA" id="ARBA00023136"/>
    </source>
</evidence>